<name>A0A9D4H6L4_DREPO</name>
<feature type="repeat" description="CSPG" evidence="5">
    <location>
        <begin position="1104"/>
        <end position="1200"/>
    </location>
</feature>
<reference evidence="8" key="1">
    <citation type="journal article" date="2019" name="bioRxiv">
        <title>The Genome of the Zebra Mussel, Dreissena polymorpha: A Resource for Invasive Species Research.</title>
        <authorList>
            <person name="McCartney M.A."/>
            <person name="Auch B."/>
            <person name="Kono T."/>
            <person name="Mallez S."/>
            <person name="Zhang Y."/>
            <person name="Obille A."/>
            <person name="Becker A."/>
            <person name="Abrahante J.E."/>
            <person name="Garbe J."/>
            <person name="Badalamenti J.P."/>
            <person name="Herman A."/>
            <person name="Mangelson H."/>
            <person name="Liachko I."/>
            <person name="Sullivan S."/>
            <person name="Sone E.D."/>
            <person name="Koren S."/>
            <person name="Silverstein K.A.T."/>
            <person name="Beckman K.B."/>
            <person name="Gohl D.M."/>
        </authorList>
    </citation>
    <scope>NUCLEOTIDE SEQUENCE</scope>
    <source>
        <strain evidence="8">Duluth1</strain>
        <tissue evidence="8">Whole animal</tissue>
    </source>
</reference>
<sequence length="1548" mass="172676">MGLITAITRVFVQLWIFTGIVHSEGDVRKKDIVIVNRAIKVTQGRTVWLDPSRDLRLRVRAGNNCTVRVIDNDVNLNYKPGRLSKTEFPCTFTNNEIKYTHFGSDSFTEDRLHLLIRYDSASQTTVIPLVLEMKIVKAPYEIVKIKQDLTVDDSFDSSSQTLANAVNFIFDSSLHSCRVSILPTAYGLPMYGNVINSGLSLTNIDCSEFQKSEIRYKFSSQQNALNVDFIAMHVRIFSKNMSEIKEEYFQVKVSISFGHANARPHASQNALFVMEGINKFTLTAITPDIMSGVDDHTPPDRLIFNITLPLGPGEGAIVNTDDPETPLQYFYQKEVNDLKIAYKPPQSDSNINRMYQLWFTIRDSEGLSSAEIPLMIVVQPLNSLASVLTRVIGLNLIEGQSKAISSPDSLEIVPGKVSDSIRIYHWEGLQHGHLTLPSGKKYFTPLDLDQGNVVYHHDNSDTYSDNIIFKMSDGNSEVPFLMPVIIFPKDDTVPTLSLNTGLDVIKRGIVAVTSLSLMASDRDSSTITFVLVPPFSSLGIICMRQYEIPENSSIWQFVNGSFERIVSGFTQDDIMQGKIFYKQTGVHANVAFTDKIKFKLKDDAFPPNESPVHEISIRVKPVDNTAPYIYPNTLLQIEVGDNRLTELRKKNLRFMDDESNDREIKYTITKIPADTYSNNSFDSGKIVLCESPGKPVGQFTQADLNQIKICYQPPSAELSINTRIINVYFSVEDKAGNKLENQKFTIVIKPLSDTVPEVVNTGAVIDEKGQVVIVSDVLYARDKESDRKNVIFVLQSVPKFGSLFKEGKVLTGTDSFSVADIDSQHIIYRKAAVNKLYNGDKVELIVSDGIHRVPITLNIYAGSVNIPTNMFAPQIIHDKPINVVEGQKVAISQINIKVLDDDDDLGGIVCMVKTQPVNGFLEKRANNVAHGTPISAFAAEDINRGDIWYVQSVHKGVEPVTDKLWLQCSDGKQNGKERVIDIVIEPANDEVPEVLVKVFTVSEGMEMRIDQSVLSVTDADVPFDNLTFIITRPPNHGRIVKQLVTGDKATNNFTVADIQELLAIAYEHDGSETTGDTFEFVLTDGVHNISTEVVIIIFPVNDEAPRLAINTGMQIDALGDKKTITNEMLKAEDIDSAVDDLRFVLRSIPEYGALIKIVSDKEQALTYGSNFTQYDIDNKVLAYNHFGKYAKRDLITFDVSDGLNSLVNQHFYVTIKGMGSLYPEIVNLGIDLQRNGMVVLASDILKGCEVDLHEENLEFKVSKAPKYGHLEIANKAKSEVLKFSSIDLLSDQVIYVSNPDIVEMKMDSLEIEVKDSKHPFPCTYKIALNSIENSLPVLLFKTILLEDGENKLITVAELQAMDHDTLDTDIIFTITQVPQHGNILRNYSQIVTKFSHYDIQEEVISYQHDGSGTHSDSFTFTVSDGMHQQFLVLGLDLPTKKPQQMNIEIIPVDTNKPGVKVNTGTTSLKMVSSESVFQFSSQSLYCEGPNTDARDLRYFITVHPQHGYLKNSASGNAAIATWTQNATFCGVSSGSKLFAKAFKIRFQH</sequence>
<evidence type="ECO:0000313" key="8">
    <source>
        <dbReference type="EMBL" id="KAH3830551.1"/>
    </source>
</evidence>
<organism evidence="8 9">
    <name type="scientific">Dreissena polymorpha</name>
    <name type="common">Zebra mussel</name>
    <name type="synonym">Mytilus polymorpha</name>
    <dbReference type="NCBI Taxonomy" id="45954"/>
    <lineage>
        <taxon>Eukaryota</taxon>
        <taxon>Metazoa</taxon>
        <taxon>Spiralia</taxon>
        <taxon>Lophotrochozoa</taxon>
        <taxon>Mollusca</taxon>
        <taxon>Bivalvia</taxon>
        <taxon>Autobranchia</taxon>
        <taxon>Heteroconchia</taxon>
        <taxon>Euheterodonta</taxon>
        <taxon>Imparidentia</taxon>
        <taxon>Neoheterodontei</taxon>
        <taxon>Myida</taxon>
        <taxon>Dreissenoidea</taxon>
        <taxon>Dreissenidae</taxon>
        <taxon>Dreissena</taxon>
    </lineage>
</organism>
<keyword evidence="1" id="KW-0479">Metal-binding</keyword>
<dbReference type="GO" id="GO:0046872">
    <property type="term" value="F:metal ion binding"/>
    <property type="evidence" value="ECO:0007669"/>
    <property type="project" value="UniProtKB-KW"/>
</dbReference>
<evidence type="ECO:0000313" key="9">
    <source>
        <dbReference type="Proteomes" id="UP000828390"/>
    </source>
</evidence>
<dbReference type="PANTHER" id="PTHR45739:SF8">
    <property type="entry name" value="FRAS1-RELATED EXTRACELLULAR MATRIX PROTEIN 1"/>
    <property type="match status" value="1"/>
</dbReference>
<dbReference type="InterPro" id="IPR039005">
    <property type="entry name" value="CSPG_rpt"/>
</dbReference>
<accession>A0A9D4H6L4</accession>
<dbReference type="PANTHER" id="PTHR45739">
    <property type="entry name" value="MATRIX PROTEIN, PUTATIVE-RELATED"/>
    <property type="match status" value="1"/>
</dbReference>
<dbReference type="Pfam" id="PF16184">
    <property type="entry name" value="Cadherin_3"/>
    <property type="match status" value="10"/>
</dbReference>
<evidence type="ECO:0000256" key="2">
    <source>
        <dbReference type="ARBA" id="ARBA00022729"/>
    </source>
</evidence>
<dbReference type="PROSITE" id="PS51854">
    <property type="entry name" value="CSPG"/>
    <property type="match status" value="7"/>
</dbReference>
<dbReference type="InterPro" id="IPR045658">
    <property type="entry name" value="FRAS1-rel_N"/>
</dbReference>
<dbReference type="InterPro" id="IPR051561">
    <property type="entry name" value="FRAS1_ECM"/>
</dbReference>
<keyword evidence="2 6" id="KW-0732">Signal</keyword>
<feature type="repeat" description="CSPG" evidence="5">
    <location>
        <begin position="263"/>
        <end position="360"/>
    </location>
</feature>
<keyword evidence="4" id="KW-0325">Glycoprotein</keyword>
<feature type="repeat" description="CSPG" evidence="5">
    <location>
        <begin position="754"/>
        <end position="847"/>
    </location>
</feature>
<feature type="repeat" description="CSPG" evidence="5">
    <location>
        <begin position="626"/>
        <end position="732"/>
    </location>
</feature>
<protein>
    <recommendedName>
        <fullName evidence="7">FRAS1-related extracellular matrix protein N-terminal domain-containing protein</fullName>
    </recommendedName>
</protein>
<dbReference type="Pfam" id="PF19309">
    <property type="entry name" value="Frem_N"/>
    <property type="match status" value="1"/>
</dbReference>
<feature type="chain" id="PRO_5038932616" description="FRAS1-related extracellular matrix protein N-terminal domain-containing protein" evidence="6">
    <location>
        <begin position="24"/>
        <end position="1548"/>
    </location>
</feature>
<evidence type="ECO:0000256" key="6">
    <source>
        <dbReference type="SAM" id="SignalP"/>
    </source>
</evidence>
<keyword evidence="3" id="KW-0677">Repeat</keyword>
<keyword evidence="9" id="KW-1185">Reference proteome</keyword>
<evidence type="ECO:0000256" key="5">
    <source>
        <dbReference type="PROSITE-ProRule" id="PRU01201"/>
    </source>
</evidence>
<feature type="repeat" description="CSPG" evidence="5">
    <location>
        <begin position="872"/>
        <end position="969"/>
    </location>
</feature>
<feature type="signal peptide" evidence="6">
    <location>
        <begin position="1"/>
        <end position="23"/>
    </location>
</feature>
<feature type="repeat" description="CSPG" evidence="5">
    <location>
        <begin position="990"/>
        <end position="1083"/>
    </location>
</feature>
<evidence type="ECO:0000256" key="1">
    <source>
        <dbReference type="ARBA" id="ARBA00022723"/>
    </source>
</evidence>
<comment type="caution">
    <text evidence="8">The sequence shown here is derived from an EMBL/GenBank/DDBJ whole genome shotgun (WGS) entry which is preliminary data.</text>
</comment>
<gene>
    <name evidence="8" type="ORF">DPMN_103796</name>
</gene>
<evidence type="ECO:0000259" key="7">
    <source>
        <dbReference type="Pfam" id="PF19309"/>
    </source>
</evidence>
<feature type="repeat" description="CSPG" evidence="5">
    <location>
        <begin position="1334"/>
        <end position="1423"/>
    </location>
</feature>
<evidence type="ECO:0000256" key="4">
    <source>
        <dbReference type="ARBA" id="ARBA00023180"/>
    </source>
</evidence>
<evidence type="ECO:0000256" key="3">
    <source>
        <dbReference type="ARBA" id="ARBA00022737"/>
    </source>
</evidence>
<dbReference type="EMBL" id="JAIWYP010000004">
    <property type="protein sequence ID" value="KAH3830551.1"/>
    <property type="molecule type" value="Genomic_DNA"/>
</dbReference>
<dbReference type="GO" id="GO:0009653">
    <property type="term" value="P:anatomical structure morphogenesis"/>
    <property type="evidence" value="ECO:0007669"/>
    <property type="project" value="TreeGrafter"/>
</dbReference>
<reference evidence="8" key="2">
    <citation type="submission" date="2020-11" db="EMBL/GenBank/DDBJ databases">
        <authorList>
            <person name="McCartney M.A."/>
            <person name="Auch B."/>
            <person name="Kono T."/>
            <person name="Mallez S."/>
            <person name="Becker A."/>
            <person name="Gohl D.M."/>
            <person name="Silverstein K.A.T."/>
            <person name="Koren S."/>
            <person name="Bechman K.B."/>
            <person name="Herman A."/>
            <person name="Abrahante J.E."/>
            <person name="Garbe J."/>
        </authorList>
    </citation>
    <scope>NUCLEOTIDE SEQUENCE</scope>
    <source>
        <strain evidence="8">Duluth1</strain>
        <tissue evidence="8">Whole animal</tissue>
    </source>
</reference>
<dbReference type="Proteomes" id="UP000828390">
    <property type="component" value="Unassembled WGS sequence"/>
</dbReference>
<proteinExistence type="predicted"/>
<feature type="domain" description="FRAS1-related extracellular matrix protein N-terminal" evidence="7">
    <location>
        <begin position="32"/>
        <end position="234"/>
    </location>
</feature>